<dbReference type="InterPro" id="IPR017853">
    <property type="entry name" value="GH"/>
</dbReference>
<dbReference type="EMBL" id="QGDJ01000002">
    <property type="protein sequence ID" value="PWJ21201.1"/>
    <property type="molecule type" value="Genomic_DNA"/>
</dbReference>
<dbReference type="FunFam" id="3.90.400.10:FF:000002">
    <property type="entry name" value="Sucrose isomerase"/>
    <property type="match status" value="1"/>
</dbReference>
<dbReference type="NCBIfam" id="NF008183">
    <property type="entry name" value="PRK10933.1"/>
    <property type="match status" value="1"/>
</dbReference>
<protein>
    <submittedName>
        <fullName evidence="6">Oligo-1,6-glucosidase</fullName>
    </submittedName>
</protein>
<accession>A0A2Y9AAK8</accession>
<dbReference type="EMBL" id="UETC01000002">
    <property type="protein sequence ID" value="SSA41611.1"/>
    <property type="molecule type" value="Genomic_DNA"/>
</dbReference>
<dbReference type="PANTHER" id="PTHR10357:SF179">
    <property type="entry name" value="NEUTRAL AND BASIC AMINO ACID TRANSPORT PROTEIN RBAT"/>
    <property type="match status" value="1"/>
</dbReference>
<dbReference type="InterPro" id="IPR006047">
    <property type="entry name" value="GH13_cat_dom"/>
</dbReference>
<dbReference type="Gene3D" id="2.60.40.1180">
    <property type="entry name" value="Golgi alpha-mannosidase II"/>
    <property type="match status" value="1"/>
</dbReference>
<dbReference type="SMART" id="SM00642">
    <property type="entry name" value="Aamy"/>
    <property type="match status" value="1"/>
</dbReference>
<dbReference type="InterPro" id="IPR045857">
    <property type="entry name" value="O16G_dom_2"/>
</dbReference>
<dbReference type="GO" id="GO:0004556">
    <property type="term" value="F:alpha-amylase activity"/>
    <property type="evidence" value="ECO:0007669"/>
    <property type="project" value="TreeGrafter"/>
</dbReference>
<dbReference type="PANTHER" id="PTHR10357">
    <property type="entry name" value="ALPHA-AMYLASE FAMILY MEMBER"/>
    <property type="match status" value="1"/>
</dbReference>
<dbReference type="Gene3D" id="3.20.20.80">
    <property type="entry name" value="Glycosidases"/>
    <property type="match status" value="1"/>
</dbReference>
<evidence type="ECO:0000256" key="1">
    <source>
        <dbReference type="ARBA" id="ARBA00008061"/>
    </source>
</evidence>
<dbReference type="SUPFAM" id="SSF51445">
    <property type="entry name" value="(Trans)glycosidases"/>
    <property type="match status" value="1"/>
</dbReference>
<dbReference type="AlphaFoldDB" id="A0A2Y9AAK8"/>
<comment type="similarity">
    <text evidence="1">Belongs to the glycosyl hydrolase 13 family.</text>
</comment>
<evidence type="ECO:0000313" key="5">
    <source>
        <dbReference type="EMBL" id="PWJ21201.1"/>
    </source>
</evidence>
<dbReference type="OrthoDB" id="9805159at2"/>
<name>A0A2Y9AAK8_9RHOB</name>
<organism evidence="6 8">
    <name type="scientific">Jannaschia seohaensis</name>
    <dbReference type="NCBI Taxonomy" id="475081"/>
    <lineage>
        <taxon>Bacteria</taxon>
        <taxon>Pseudomonadati</taxon>
        <taxon>Pseudomonadota</taxon>
        <taxon>Alphaproteobacteria</taxon>
        <taxon>Rhodobacterales</taxon>
        <taxon>Roseobacteraceae</taxon>
        <taxon>Jannaschia</taxon>
    </lineage>
</organism>
<dbReference type="GO" id="GO:0009313">
    <property type="term" value="P:oligosaccharide catabolic process"/>
    <property type="evidence" value="ECO:0007669"/>
    <property type="project" value="TreeGrafter"/>
</dbReference>
<evidence type="ECO:0000313" key="6">
    <source>
        <dbReference type="EMBL" id="SSA41611.1"/>
    </source>
</evidence>
<keyword evidence="3" id="KW-0326">Glycosidase</keyword>
<dbReference type="Proteomes" id="UP000245839">
    <property type="component" value="Unassembled WGS sequence"/>
</dbReference>
<dbReference type="FunFam" id="3.20.20.80:FF:000064">
    <property type="entry name" value="Oligo-1,6-glucosidase"/>
    <property type="match status" value="1"/>
</dbReference>
<dbReference type="Proteomes" id="UP000251571">
    <property type="component" value="Unassembled WGS sequence"/>
</dbReference>
<keyword evidence="2" id="KW-0378">Hydrolase</keyword>
<evidence type="ECO:0000256" key="3">
    <source>
        <dbReference type="ARBA" id="ARBA00023295"/>
    </source>
</evidence>
<keyword evidence="7" id="KW-1185">Reference proteome</keyword>
<evidence type="ECO:0000313" key="7">
    <source>
        <dbReference type="Proteomes" id="UP000245839"/>
    </source>
</evidence>
<sequence>MTEPWWQRATGYQIWPRSFQDSNGDGIGDIPGILSRLDHLEALGVDFVWLSPVYASPQADMGYDIADYRAIAPEYGTMADMDRLIAEAGARGIRIVMDLVVNHSSDEHAWFQAARGDRSAPTRDFYIWRDPAPDGGPPTDMQSIFGGPAWTLDEGSGQYYLHLFDRKQPDLNWTNPALRAEIWDMMTWWLDRGIGGFRMDVIELIGKDPDRGITTNGPKLHDYLSEMRAKVLDGRDAIAIAEAWAAGTEDARRYCETLSMVFQFSHILAGWHPELGKWHPLPHDLAGLKRVLFDWQEALEGAGWNSLFWGNHDLPRAVSRYGSETHRGASAKALATVLHLLKGTPFIYQGEEIGMTNAGFTRIDQYRDVETLNFHALRAAEGGDMAAFLAGAAQTARDNSRTPVQWEAGPQAGFTTGAPWIGLAHSHPEVHAQADRADPEGVFARYRALTDLRRTSPIVRHGRTVPQDAAHPQVFAYTREHPEGRIAVAANLGDAPLRWTVPEHMRGTGTPLFGGPALLGETLDFAPWEVVALRA</sequence>
<dbReference type="CDD" id="cd11333">
    <property type="entry name" value="AmyAc_SI_OligoGlu_DGase"/>
    <property type="match status" value="1"/>
</dbReference>
<dbReference type="SUPFAM" id="SSF51011">
    <property type="entry name" value="Glycosyl hydrolase domain"/>
    <property type="match status" value="1"/>
</dbReference>
<evidence type="ECO:0000313" key="8">
    <source>
        <dbReference type="Proteomes" id="UP000251571"/>
    </source>
</evidence>
<reference evidence="6 8" key="1">
    <citation type="submission" date="2016-10" db="EMBL/GenBank/DDBJ databases">
        <authorList>
            <person name="Cai Z."/>
        </authorList>
    </citation>
    <scope>NUCLEOTIDE SEQUENCE [LARGE SCALE GENOMIC DNA]</scope>
    <source>
        <strain evidence="6 8">DSM 25227</strain>
    </source>
</reference>
<dbReference type="InterPro" id="IPR013780">
    <property type="entry name" value="Glyco_hydro_b"/>
</dbReference>
<dbReference type="RefSeq" id="WP_109563534.1">
    <property type="nucleotide sequence ID" value="NZ_QGDJ01000002.1"/>
</dbReference>
<dbReference type="Pfam" id="PF00128">
    <property type="entry name" value="Alpha-amylase"/>
    <property type="match status" value="1"/>
</dbReference>
<feature type="domain" description="Glycosyl hydrolase family 13 catalytic" evidence="4">
    <location>
        <begin position="13"/>
        <end position="401"/>
    </location>
</feature>
<evidence type="ECO:0000259" key="4">
    <source>
        <dbReference type="SMART" id="SM00642"/>
    </source>
</evidence>
<proteinExistence type="inferred from homology"/>
<gene>
    <name evidence="5" type="ORF">BCF38_102451</name>
    <name evidence="6" type="ORF">SAMN05421539_102451</name>
</gene>
<dbReference type="Gene3D" id="3.90.400.10">
    <property type="entry name" value="Oligo-1,6-glucosidase, Domain 2"/>
    <property type="match status" value="1"/>
</dbReference>
<evidence type="ECO:0000256" key="2">
    <source>
        <dbReference type="ARBA" id="ARBA00022801"/>
    </source>
</evidence>
<reference evidence="5 7" key="2">
    <citation type="submission" date="2018-03" db="EMBL/GenBank/DDBJ databases">
        <title>Genomic Encyclopedia of Archaeal and Bacterial Type Strains, Phase II (KMG-II): from individual species to whole genera.</title>
        <authorList>
            <person name="Goeker M."/>
        </authorList>
    </citation>
    <scope>NUCLEOTIDE SEQUENCE [LARGE SCALE GENOMIC DNA]</scope>
    <source>
        <strain evidence="5 7">DSM 25227</strain>
    </source>
</reference>